<dbReference type="PROSITE" id="PS50111">
    <property type="entry name" value="CHEMOTAXIS_TRANSDUC_2"/>
    <property type="match status" value="2"/>
</dbReference>
<evidence type="ECO:0000256" key="1">
    <source>
        <dbReference type="ARBA" id="ARBA00023224"/>
    </source>
</evidence>
<sequence length="940" mass="102023">MKKISIRAYLFGGFSFVIALYLILTLSIHFATGNLEASAQSIFTQDDPVVVSALSLKSAVRRFDEDSARYIISPTGNLQAASAQTQQTDLALLNADVAAVNRAIATSNAQYAARLRADMREFQSALNNYQSQFGNALMDTATGQQKAALSIWRSINVETLIAPLQEMTSLAEHSRNVSLANYEAFMTRTNLIELIGSIITILISLAIGLIMPLMISRAFEQLVAWAKRMGDGDFRAFHGIIPRSRESSMMTESFQKLREAVSSLMNVIQASAQELSASSQELGSTTTEIARASMNLAEVSSRVTESADRQSQETLRVEEQISTLTRLIEAVHSHTTDTAKLATQLVEQTETGREHVALSAKRIAMLQANSEISVTRTVSLQDKSAQIGQIVGLIEEIAEQTNLLALNAAIEAARAGEHGRGLKISIRAYLFGGFSFVIALYLILTLSIHFATGNLEASAQSIFTQDDPVVVSALSLKSAVRRFDEDSARYIISPTGNLQAASAQTQQTDLALLNADVAAVNRAIATSNAQYAARLRADMREFQSALNNYQSQFGNALMDTATGQQKAALSIWRSINVETLIAPLQEMTSLAEHSRNVSLANYEAFMTRTNLIELIGSIITILISLAIGLIMPLMISRAFEQLVAWAKRMGDGDFRAFHGIIPRSRESSMMTESFQKLREAVSSLMNVIQASAQELSASSQELGSTTTEIARASMNLAEVSSRVTESADRQSQETLRVEEQISTLTRLIEAVHSHTTDTAKLATQLVEQTETGREHVALSAKRIAMLQANSEISVTRTVSLQDKSAQIGQIVGLIEEIAEQTNLLALNAAIEAARAGEHGRGFAVVADEVRQLAENSREATAKIEKMIREIRAQAEESVQSAREDFRSAAASTQAMEEVTAVFETLSHAVTALAKTSDAVSTSAGEMTTSAMRVKDAISSV</sequence>
<evidence type="ECO:0000259" key="5">
    <source>
        <dbReference type="PROSITE" id="PS50111"/>
    </source>
</evidence>
<feature type="transmembrane region" description="Helical" evidence="4">
    <location>
        <begin position="9"/>
        <end position="31"/>
    </location>
</feature>
<feature type="transmembrane region" description="Helical" evidence="4">
    <location>
        <begin position="614"/>
        <end position="639"/>
    </location>
</feature>
<dbReference type="SUPFAM" id="SSF58104">
    <property type="entry name" value="Methyl-accepting chemotaxis protein (MCP) signaling domain"/>
    <property type="match status" value="2"/>
</dbReference>
<organism evidence="6 7">
    <name type="scientific">Ferroacidibacillus organovorans</name>
    <dbReference type="NCBI Taxonomy" id="1765683"/>
    <lineage>
        <taxon>Bacteria</taxon>
        <taxon>Bacillati</taxon>
        <taxon>Bacillota</taxon>
        <taxon>Bacilli</taxon>
        <taxon>Bacillales</taxon>
        <taxon>Alicyclobacillaceae</taxon>
        <taxon>Ferroacidibacillus</taxon>
    </lineage>
</organism>
<feature type="coiled-coil region" evidence="3">
    <location>
        <begin position="849"/>
        <end position="876"/>
    </location>
</feature>
<proteinExistence type="predicted"/>
<dbReference type="AlphaFoldDB" id="A0A853KAC9"/>
<dbReference type="GO" id="GO:0016020">
    <property type="term" value="C:membrane"/>
    <property type="evidence" value="ECO:0007669"/>
    <property type="project" value="InterPro"/>
</dbReference>
<keyword evidence="1 2" id="KW-0807">Transducer</keyword>
<dbReference type="InterPro" id="IPR004089">
    <property type="entry name" value="MCPsignal_dom"/>
</dbReference>
<dbReference type="PANTHER" id="PTHR32089">
    <property type="entry name" value="METHYL-ACCEPTING CHEMOTAXIS PROTEIN MCPB"/>
    <property type="match status" value="1"/>
</dbReference>
<dbReference type="Pfam" id="PF00015">
    <property type="entry name" value="MCPsignal"/>
    <property type="match status" value="2"/>
</dbReference>
<evidence type="ECO:0000256" key="4">
    <source>
        <dbReference type="SAM" id="Phobius"/>
    </source>
</evidence>
<dbReference type="PANTHER" id="PTHR32089:SF112">
    <property type="entry name" value="LYSOZYME-LIKE PROTEIN-RELATED"/>
    <property type="match status" value="1"/>
</dbReference>
<gene>
    <name evidence="6" type="ORF">AYW79_10960</name>
</gene>
<dbReference type="EMBL" id="LSUQ01000038">
    <property type="protein sequence ID" value="OAG93358.1"/>
    <property type="molecule type" value="Genomic_DNA"/>
</dbReference>
<comment type="caution">
    <text evidence="6">The sequence shown here is derived from an EMBL/GenBank/DDBJ whole genome shotgun (WGS) entry which is preliminary data.</text>
</comment>
<feature type="transmembrane region" description="Helical" evidence="4">
    <location>
        <begin position="194"/>
        <end position="219"/>
    </location>
</feature>
<dbReference type="Proteomes" id="UP000077421">
    <property type="component" value="Unassembled WGS sequence"/>
</dbReference>
<feature type="non-terminal residue" evidence="6">
    <location>
        <position position="940"/>
    </location>
</feature>
<dbReference type="GO" id="GO:0007165">
    <property type="term" value="P:signal transduction"/>
    <property type="evidence" value="ECO:0007669"/>
    <property type="project" value="UniProtKB-KW"/>
</dbReference>
<evidence type="ECO:0000313" key="7">
    <source>
        <dbReference type="Proteomes" id="UP000077421"/>
    </source>
</evidence>
<keyword evidence="3" id="KW-0175">Coiled coil</keyword>
<feature type="domain" description="Methyl-accepting transducer" evidence="5">
    <location>
        <begin position="705"/>
        <end position="940"/>
    </location>
</feature>
<reference evidence="6 7" key="1">
    <citation type="submission" date="2016-02" db="EMBL/GenBank/DDBJ databases">
        <title>Draft genome sequence of Acidibacillus ferrooxidans SLC66.</title>
        <authorList>
            <person name="Oliveira G."/>
            <person name="Nancucheo I."/>
            <person name="Dall'Agnol H."/>
            <person name="Johnson B."/>
            <person name="Oliveira R."/>
            <person name="Nunes G.L."/>
            <person name="Tzotzos G."/>
            <person name="Orellana S.C."/>
            <person name="Salim A.C."/>
            <person name="Araujo F.M."/>
        </authorList>
    </citation>
    <scope>NUCLEOTIDE SEQUENCE [LARGE SCALE GENOMIC DNA]</scope>
    <source>
        <strain evidence="6 7">SLC66</strain>
    </source>
</reference>
<keyword evidence="4" id="KW-0472">Membrane</keyword>
<keyword evidence="4" id="KW-0812">Transmembrane</keyword>
<feature type="domain" description="Methyl-accepting transducer" evidence="5">
    <location>
        <begin position="285"/>
        <end position="424"/>
    </location>
</feature>
<evidence type="ECO:0000313" key="6">
    <source>
        <dbReference type="EMBL" id="OAG93358.1"/>
    </source>
</evidence>
<evidence type="ECO:0000256" key="3">
    <source>
        <dbReference type="SAM" id="Coils"/>
    </source>
</evidence>
<name>A0A853KAC9_9BACL</name>
<dbReference type="RefSeq" id="WP_067565651.1">
    <property type="nucleotide sequence ID" value="NZ_LSUQ01000038.1"/>
</dbReference>
<keyword evidence="4" id="KW-1133">Transmembrane helix</keyword>
<dbReference type="SMART" id="SM00283">
    <property type="entry name" value="MA"/>
    <property type="match status" value="2"/>
</dbReference>
<feature type="transmembrane region" description="Helical" evidence="4">
    <location>
        <begin position="428"/>
        <end position="451"/>
    </location>
</feature>
<protein>
    <recommendedName>
        <fullName evidence="5">Methyl-accepting transducer domain-containing protein</fullName>
    </recommendedName>
</protein>
<accession>A0A853KAC9</accession>
<dbReference type="Gene3D" id="1.10.287.950">
    <property type="entry name" value="Methyl-accepting chemotaxis protein"/>
    <property type="match status" value="2"/>
</dbReference>
<evidence type="ECO:0000256" key="2">
    <source>
        <dbReference type="PROSITE-ProRule" id="PRU00284"/>
    </source>
</evidence>